<comment type="caution">
    <text evidence="2">The sequence shown here is derived from an EMBL/GenBank/DDBJ whole genome shotgun (WGS) entry which is preliminary data.</text>
</comment>
<evidence type="ECO:0000259" key="1">
    <source>
        <dbReference type="PROSITE" id="PS51186"/>
    </source>
</evidence>
<feature type="domain" description="N-acetyltransferase" evidence="1">
    <location>
        <begin position="12"/>
        <end position="155"/>
    </location>
</feature>
<proteinExistence type="predicted"/>
<dbReference type="RefSeq" id="WP_087267191.1">
    <property type="nucleotide sequence ID" value="NZ_JBJGBV010000002.1"/>
</dbReference>
<dbReference type="InterPro" id="IPR016181">
    <property type="entry name" value="Acyl_CoA_acyltransferase"/>
</dbReference>
<dbReference type="SUPFAM" id="SSF55729">
    <property type="entry name" value="Acyl-CoA N-acyltransferases (Nat)"/>
    <property type="match status" value="1"/>
</dbReference>
<dbReference type="Proteomes" id="UP000195440">
    <property type="component" value="Unassembled WGS sequence"/>
</dbReference>
<dbReference type="Gene3D" id="3.40.630.30">
    <property type="match status" value="1"/>
</dbReference>
<dbReference type="GO" id="GO:0016747">
    <property type="term" value="F:acyltransferase activity, transferring groups other than amino-acyl groups"/>
    <property type="evidence" value="ECO:0007669"/>
    <property type="project" value="InterPro"/>
</dbReference>
<name>A0A1Y3P4W3_9PSED</name>
<dbReference type="EMBL" id="LOHF01000008">
    <property type="protein sequence ID" value="OUM73752.1"/>
    <property type="molecule type" value="Genomic_DNA"/>
</dbReference>
<sequence>MMLATTDHRPDVTLTPAQQSDLDDLVAIRIEAMRESLERVGRFDPVRARERFVSGFEAGNTRYIEVAGERVGFVVVKQQGAELLLDHLYLKRVAQGSGVGAAVLSLIFQEADAVALPIKVGALKESDSNRFYVRHGFQFLESGEFDHYYVRFNPPG</sequence>
<gene>
    <name evidence="2" type="ORF">AUC60_11825</name>
</gene>
<evidence type="ECO:0000313" key="3">
    <source>
        <dbReference type="Proteomes" id="UP000195440"/>
    </source>
</evidence>
<accession>A0A1Y3P4W3</accession>
<organism evidence="2 3">
    <name type="scientific">Pseudomonas caspiana</name>
    <dbReference type="NCBI Taxonomy" id="1451454"/>
    <lineage>
        <taxon>Bacteria</taxon>
        <taxon>Pseudomonadati</taxon>
        <taxon>Pseudomonadota</taxon>
        <taxon>Gammaproteobacteria</taxon>
        <taxon>Pseudomonadales</taxon>
        <taxon>Pseudomonadaceae</taxon>
        <taxon>Pseudomonas</taxon>
    </lineage>
</organism>
<keyword evidence="2" id="KW-0808">Transferase</keyword>
<protein>
    <submittedName>
        <fullName evidence="2">GNAT family acetyltransferase</fullName>
    </submittedName>
</protein>
<dbReference type="InterPro" id="IPR000182">
    <property type="entry name" value="GNAT_dom"/>
</dbReference>
<reference evidence="2 3" key="1">
    <citation type="journal article" date="2017" name="Syst. Appl. Microbiol.">
        <title>Pseudomonas caspiana sp. nov., a citrus pathogen in the Pseudomonas syringae phylogenetic group.</title>
        <authorList>
            <person name="Busquets A."/>
            <person name="Gomila M."/>
            <person name="Beiki F."/>
            <person name="Mulet M."/>
            <person name="Rahimian H."/>
            <person name="Garcia-Valdes E."/>
            <person name="Lalucat J."/>
        </authorList>
    </citation>
    <scope>NUCLEOTIDE SEQUENCE [LARGE SCALE GENOMIC DNA]</scope>
    <source>
        <strain evidence="2 3">FBF102</strain>
    </source>
</reference>
<keyword evidence="3" id="KW-1185">Reference proteome</keyword>
<dbReference type="AlphaFoldDB" id="A0A1Y3P4W3"/>
<dbReference type="PROSITE" id="PS51186">
    <property type="entry name" value="GNAT"/>
    <property type="match status" value="1"/>
</dbReference>
<dbReference type="Pfam" id="PF13508">
    <property type="entry name" value="Acetyltransf_7"/>
    <property type="match status" value="1"/>
</dbReference>
<evidence type="ECO:0000313" key="2">
    <source>
        <dbReference type="EMBL" id="OUM73752.1"/>
    </source>
</evidence>